<gene>
    <name evidence="1" type="ORF">MM239_16125</name>
</gene>
<proteinExistence type="predicted"/>
<keyword evidence="2" id="KW-1185">Reference proteome</keyword>
<evidence type="ECO:0008006" key="3">
    <source>
        <dbReference type="Google" id="ProtNLM"/>
    </source>
</evidence>
<dbReference type="Proteomes" id="UP001165489">
    <property type="component" value="Unassembled WGS sequence"/>
</dbReference>
<accession>A0ABS9V3E6</accession>
<dbReference type="InterPro" id="IPR009045">
    <property type="entry name" value="Zn_M74/Hedgehog-like"/>
</dbReference>
<name>A0ABS9V3E6_9BACT</name>
<organism evidence="1 2">
    <name type="scientific">Belliella filtrata</name>
    <dbReference type="NCBI Taxonomy" id="2923435"/>
    <lineage>
        <taxon>Bacteria</taxon>
        <taxon>Pseudomonadati</taxon>
        <taxon>Bacteroidota</taxon>
        <taxon>Cytophagia</taxon>
        <taxon>Cytophagales</taxon>
        <taxon>Cyclobacteriaceae</taxon>
        <taxon>Belliella</taxon>
    </lineage>
</organism>
<comment type="caution">
    <text evidence="1">The sequence shown here is derived from an EMBL/GenBank/DDBJ whole genome shotgun (WGS) entry which is preliminary data.</text>
</comment>
<dbReference type="RefSeq" id="WP_241349295.1">
    <property type="nucleotide sequence ID" value="NZ_JAKZGP010000051.1"/>
</dbReference>
<sequence>MHSWGIAIDFDPSNNQLKWGRDMATFAGPEYHAWWDIWESEGWVSLGRLRNFDWMHVQAASL</sequence>
<evidence type="ECO:0000313" key="1">
    <source>
        <dbReference type="EMBL" id="MCH7410937.1"/>
    </source>
</evidence>
<dbReference type="SUPFAM" id="SSF55166">
    <property type="entry name" value="Hedgehog/DD-peptidase"/>
    <property type="match status" value="1"/>
</dbReference>
<protein>
    <recommendedName>
        <fullName evidence="3">D-alanyl-D-alanine carboxypeptidase</fullName>
    </recommendedName>
</protein>
<reference evidence="1" key="1">
    <citation type="submission" date="2022-03" db="EMBL/GenBank/DDBJ databases">
        <title>De novo assembled genomes of Belliella spp. (Cyclobacteriaceae) strains.</title>
        <authorList>
            <person name="Szabo A."/>
            <person name="Korponai K."/>
            <person name="Felfoldi T."/>
        </authorList>
    </citation>
    <scope>NUCLEOTIDE SEQUENCE</scope>
    <source>
        <strain evidence="1">DSM 111904</strain>
    </source>
</reference>
<dbReference type="EMBL" id="JAKZGP010000051">
    <property type="protein sequence ID" value="MCH7410937.1"/>
    <property type="molecule type" value="Genomic_DNA"/>
</dbReference>
<evidence type="ECO:0000313" key="2">
    <source>
        <dbReference type="Proteomes" id="UP001165489"/>
    </source>
</evidence>